<dbReference type="InterPro" id="IPR029058">
    <property type="entry name" value="AB_hydrolase_fold"/>
</dbReference>
<proteinExistence type="inferred from homology"/>
<sequence length="235" mass="24968">MADAAHLKPFVLPVDVRVAERRGPVDIYYPQVAEPRPAIVFAHGLVPPGARPTPRDWPVYRGYGSVAAARGAVGVVVDHRLHGLTGYPDAADDLAAAVELARQDSRVDAERVAIWAFSGAGLLLADWLRAPPAWLRCVAASYPILGGPPGLDPRFQPAEAVAHAGALPIVLTRVGREHPQIAATVEAFVSAARACDARLEIVDVPHGQHGFDVLDHTDESRAAVERALTAVTGHI</sequence>
<keyword evidence="4" id="KW-1185">Reference proteome</keyword>
<evidence type="ECO:0008006" key="5">
    <source>
        <dbReference type="Google" id="ProtNLM"/>
    </source>
</evidence>
<protein>
    <recommendedName>
        <fullName evidence="5">Dienelactone hydrolase domain-containing protein</fullName>
    </recommendedName>
</protein>
<accession>A0ABQ5R622</accession>
<organism evidence="3 4">
    <name type="scientific">Phytohabitans aurantiacus</name>
    <dbReference type="NCBI Taxonomy" id="3016789"/>
    <lineage>
        <taxon>Bacteria</taxon>
        <taxon>Bacillati</taxon>
        <taxon>Actinomycetota</taxon>
        <taxon>Actinomycetes</taxon>
        <taxon>Micromonosporales</taxon>
        <taxon>Micromonosporaceae</taxon>
    </lineage>
</organism>
<evidence type="ECO:0000256" key="2">
    <source>
        <dbReference type="ARBA" id="ARBA00022801"/>
    </source>
</evidence>
<comment type="caution">
    <text evidence="3">The sequence shown here is derived from an EMBL/GenBank/DDBJ whole genome shotgun (WGS) entry which is preliminary data.</text>
</comment>
<evidence type="ECO:0000256" key="1">
    <source>
        <dbReference type="ARBA" id="ARBA00008645"/>
    </source>
</evidence>
<dbReference type="PANTHER" id="PTHR22946:SF9">
    <property type="entry name" value="POLYKETIDE TRANSFERASE AF380"/>
    <property type="match status" value="1"/>
</dbReference>
<gene>
    <name evidence="3" type="ORF">Pa4123_74840</name>
</gene>
<dbReference type="Proteomes" id="UP001144280">
    <property type="component" value="Unassembled WGS sequence"/>
</dbReference>
<dbReference type="PANTHER" id="PTHR22946">
    <property type="entry name" value="DIENELACTONE HYDROLASE DOMAIN-CONTAINING PROTEIN-RELATED"/>
    <property type="match status" value="1"/>
</dbReference>
<comment type="similarity">
    <text evidence="1">Belongs to the AB hydrolase superfamily.</text>
</comment>
<keyword evidence="2" id="KW-0378">Hydrolase</keyword>
<evidence type="ECO:0000313" key="4">
    <source>
        <dbReference type="Proteomes" id="UP001144280"/>
    </source>
</evidence>
<dbReference type="Gene3D" id="3.40.50.1820">
    <property type="entry name" value="alpha/beta hydrolase"/>
    <property type="match status" value="1"/>
</dbReference>
<evidence type="ECO:0000313" key="3">
    <source>
        <dbReference type="EMBL" id="GLI02206.1"/>
    </source>
</evidence>
<reference evidence="3" key="1">
    <citation type="submission" date="2022-12" db="EMBL/GenBank/DDBJ databases">
        <title>New Phytohabitans aurantiacus sp. RD004123 nov., an actinomycete isolated from soil.</title>
        <authorList>
            <person name="Triningsih D.W."/>
            <person name="Harunari E."/>
            <person name="Igarashi Y."/>
        </authorList>
    </citation>
    <scope>NUCLEOTIDE SEQUENCE</scope>
    <source>
        <strain evidence="3">RD004123</strain>
    </source>
</reference>
<dbReference type="EMBL" id="BSDI01000056">
    <property type="protein sequence ID" value="GLI02206.1"/>
    <property type="molecule type" value="Genomic_DNA"/>
</dbReference>
<name>A0ABQ5R622_9ACTN</name>
<dbReference type="InterPro" id="IPR050261">
    <property type="entry name" value="FrsA_esterase"/>
</dbReference>
<dbReference type="SUPFAM" id="SSF53474">
    <property type="entry name" value="alpha/beta-Hydrolases"/>
    <property type="match status" value="1"/>
</dbReference>